<accession>A0A6G1L4Y0</accession>
<evidence type="ECO:0000313" key="1">
    <source>
        <dbReference type="EMBL" id="KAF2767983.1"/>
    </source>
</evidence>
<dbReference type="EMBL" id="ML995849">
    <property type="protein sequence ID" value="KAF2767983.1"/>
    <property type="molecule type" value="Genomic_DNA"/>
</dbReference>
<gene>
    <name evidence="1" type="ORF">EJ03DRAFT_137858</name>
</gene>
<evidence type="ECO:0000313" key="2">
    <source>
        <dbReference type="Proteomes" id="UP000799436"/>
    </source>
</evidence>
<keyword evidence="2" id="KW-1185">Reference proteome</keyword>
<name>A0A6G1L4Y0_9PEZI</name>
<proteinExistence type="predicted"/>
<sequence>MNMRAMAESVWQPGSLSLDRAIRYFDSGGKGWSLRLLHKARPPPTFRSQPDTRIIPHLAAMMLSILLTHALEEAGNLWIRQPAAGTVALPKVRVRFYGMVAGLCPGRV</sequence>
<dbReference type="Proteomes" id="UP000799436">
    <property type="component" value="Unassembled WGS sequence"/>
</dbReference>
<reference evidence="1" key="1">
    <citation type="journal article" date="2020" name="Stud. Mycol.">
        <title>101 Dothideomycetes genomes: a test case for predicting lifestyles and emergence of pathogens.</title>
        <authorList>
            <person name="Haridas S."/>
            <person name="Albert R."/>
            <person name="Binder M."/>
            <person name="Bloem J."/>
            <person name="Labutti K."/>
            <person name="Salamov A."/>
            <person name="Andreopoulos B."/>
            <person name="Baker S."/>
            <person name="Barry K."/>
            <person name="Bills G."/>
            <person name="Bluhm B."/>
            <person name="Cannon C."/>
            <person name="Castanera R."/>
            <person name="Culley D."/>
            <person name="Daum C."/>
            <person name="Ezra D."/>
            <person name="Gonzalez J."/>
            <person name="Henrissat B."/>
            <person name="Kuo A."/>
            <person name="Liang C."/>
            <person name="Lipzen A."/>
            <person name="Lutzoni F."/>
            <person name="Magnuson J."/>
            <person name="Mondo S."/>
            <person name="Nolan M."/>
            <person name="Ohm R."/>
            <person name="Pangilinan J."/>
            <person name="Park H.-J."/>
            <person name="Ramirez L."/>
            <person name="Alfaro M."/>
            <person name="Sun H."/>
            <person name="Tritt A."/>
            <person name="Yoshinaga Y."/>
            <person name="Zwiers L.-H."/>
            <person name="Turgeon B."/>
            <person name="Goodwin S."/>
            <person name="Spatafora J."/>
            <person name="Crous P."/>
            <person name="Grigoriev I."/>
        </authorList>
    </citation>
    <scope>NUCLEOTIDE SEQUENCE</scope>
    <source>
        <strain evidence="1">CBS 116005</strain>
    </source>
</reference>
<organism evidence="1 2">
    <name type="scientific">Teratosphaeria nubilosa</name>
    <dbReference type="NCBI Taxonomy" id="161662"/>
    <lineage>
        <taxon>Eukaryota</taxon>
        <taxon>Fungi</taxon>
        <taxon>Dikarya</taxon>
        <taxon>Ascomycota</taxon>
        <taxon>Pezizomycotina</taxon>
        <taxon>Dothideomycetes</taxon>
        <taxon>Dothideomycetidae</taxon>
        <taxon>Mycosphaerellales</taxon>
        <taxon>Teratosphaeriaceae</taxon>
        <taxon>Teratosphaeria</taxon>
    </lineage>
</organism>
<protein>
    <submittedName>
        <fullName evidence="1">Uncharacterized protein</fullName>
    </submittedName>
</protein>
<dbReference type="AlphaFoldDB" id="A0A6G1L4Y0"/>